<dbReference type="Proteomes" id="UP000192932">
    <property type="component" value="Plasmid unnamed2"/>
</dbReference>
<sequence>MGKQGLKTPNKAFYKNIIQEFSQVYCIPNDYFIPLQKCRLSIMRLNELKSYIESNVFLDNVDWGNQFLKINGLNAQFQDLERKIGIQNQPSEIIGRDEIYVKYVKEHTSKEMCESIYDYLSLNAKVEERIMKIYERVNEEYLKKIENLQKSIKEVSIDSTVELVKFSSFFTSCRAKNINKVSIDSDKYITYQIKSNSENLNNLDVEIEFKIQDRSYNIQVLYNRMVHYEDSLYKLLECIINIDQKENTSKLNKRLLRLTWISVFFVITQTIIGVWGLFK</sequence>
<keyword evidence="2" id="KW-0472">Membrane</keyword>
<feature type="coiled-coil region" evidence="1">
    <location>
        <begin position="131"/>
        <end position="158"/>
    </location>
</feature>
<accession>A0A1W6AIP3</accession>
<keyword evidence="1" id="KW-0175">Coiled coil</keyword>
<protein>
    <submittedName>
        <fullName evidence="3">Uncharacterized protein</fullName>
    </submittedName>
</protein>
<name>A0A1W6AIP3_BACMY</name>
<evidence type="ECO:0000313" key="3">
    <source>
        <dbReference type="EMBL" id="ARJ25692.1"/>
    </source>
</evidence>
<dbReference type="RefSeq" id="WP_085313418.1">
    <property type="nucleotide sequence ID" value="NZ_CP020745.1"/>
</dbReference>
<geneLocation type="plasmid" evidence="3 4">
    <name>unnamed2</name>
</geneLocation>
<proteinExistence type="predicted"/>
<evidence type="ECO:0000313" key="4">
    <source>
        <dbReference type="Proteomes" id="UP000192932"/>
    </source>
</evidence>
<evidence type="ECO:0000256" key="1">
    <source>
        <dbReference type="SAM" id="Coils"/>
    </source>
</evidence>
<reference evidence="3 4" key="1">
    <citation type="submission" date="2017-04" db="EMBL/GenBank/DDBJ databases">
        <title>The Characteristic of a Fine Plant Growth-Promoting Rhizobacteria Bacillus mycoides Gnyt1 and its Whole Genome Sequencing Analysis.</title>
        <authorList>
            <person name="Li J.H."/>
            <person name="Yao T."/>
        </authorList>
    </citation>
    <scope>NUCLEOTIDE SEQUENCE [LARGE SCALE GENOMIC DNA]</scope>
    <source>
        <strain evidence="3 4">Gnyt1</strain>
        <plasmid evidence="4">Plasmid unnamed2</plasmid>
    </source>
</reference>
<organism evidence="3 4">
    <name type="scientific">Bacillus mycoides</name>
    <dbReference type="NCBI Taxonomy" id="1405"/>
    <lineage>
        <taxon>Bacteria</taxon>
        <taxon>Bacillati</taxon>
        <taxon>Bacillota</taxon>
        <taxon>Bacilli</taxon>
        <taxon>Bacillales</taxon>
        <taxon>Bacillaceae</taxon>
        <taxon>Bacillus</taxon>
        <taxon>Bacillus cereus group</taxon>
    </lineage>
</organism>
<feature type="transmembrane region" description="Helical" evidence="2">
    <location>
        <begin position="255"/>
        <end position="278"/>
    </location>
</feature>
<gene>
    <name evidence="3" type="ORF">B7492_32170</name>
</gene>
<dbReference type="AlphaFoldDB" id="A0A1W6AIP3"/>
<keyword evidence="2" id="KW-0812">Transmembrane</keyword>
<keyword evidence="2" id="KW-1133">Transmembrane helix</keyword>
<dbReference type="EMBL" id="CP020745">
    <property type="protein sequence ID" value="ARJ25692.1"/>
    <property type="molecule type" value="Genomic_DNA"/>
</dbReference>
<evidence type="ECO:0000256" key="2">
    <source>
        <dbReference type="SAM" id="Phobius"/>
    </source>
</evidence>
<keyword evidence="3" id="KW-0614">Plasmid</keyword>